<dbReference type="EMBL" id="JPMI01000222">
    <property type="protein sequence ID" value="KFA90127.1"/>
    <property type="molecule type" value="Genomic_DNA"/>
</dbReference>
<dbReference type="Gene3D" id="1.10.10.10">
    <property type="entry name" value="Winged helix-like DNA-binding domain superfamily/Winged helix DNA-binding domain"/>
    <property type="match status" value="1"/>
</dbReference>
<feature type="domain" description="HTH marR-type" evidence="1">
    <location>
        <begin position="14"/>
        <end position="146"/>
    </location>
</feature>
<dbReference type="PANTHER" id="PTHR33164">
    <property type="entry name" value="TRANSCRIPTIONAL REGULATOR, MARR FAMILY"/>
    <property type="match status" value="1"/>
</dbReference>
<dbReference type="AlphaFoldDB" id="A0A084SNU2"/>
<organism evidence="2 3">
    <name type="scientific">Archangium violaceum Cb vi76</name>
    <dbReference type="NCBI Taxonomy" id="1406225"/>
    <lineage>
        <taxon>Bacteria</taxon>
        <taxon>Pseudomonadati</taxon>
        <taxon>Myxococcota</taxon>
        <taxon>Myxococcia</taxon>
        <taxon>Myxococcales</taxon>
        <taxon>Cystobacterineae</taxon>
        <taxon>Archangiaceae</taxon>
        <taxon>Archangium</taxon>
    </lineage>
</organism>
<dbReference type="InterPro" id="IPR039422">
    <property type="entry name" value="MarR/SlyA-like"/>
</dbReference>
<dbReference type="Proteomes" id="UP000028547">
    <property type="component" value="Unassembled WGS sequence"/>
</dbReference>
<dbReference type="InterPro" id="IPR000835">
    <property type="entry name" value="HTH_MarR-typ"/>
</dbReference>
<dbReference type="PRINTS" id="PR00598">
    <property type="entry name" value="HTHMARR"/>
</dbReference>
<comment type="caution">
    <text evidence="2">The sequence shown here is derived from an EMBL/GenBank/DDBJ whole genome shotgun (WGS) entry which is preliminary data.</text>
</comment>
<sequence>MPARYKGSAREVRALDTFVKLTRATETLGARLQRHLASLEITPPQLAVLEALLHVGPMSQSELGRKLLRSNPNMTALLDNLERSKWIQRERSPEDRRVVVVSLTPEGRRVIERVFPAHAAHVTALMGALSAEEQETLGELCKKLGLSLSEG</sequence>
<dbReference type="GO" id="GO:0006950">
    <property type="term" value="P:response to stress"/>
    <property type="evidence" value="ECO:0007669"/>
    <property type="project" value="TreeGrafter"/>
</dbReference>
<dbReference type="InterPro" id="IPR036390">
    <property type="entry name" value="WH_DNA-bd_sf"/>
</dbReference>
<dbReference type="RefSeq" id="WP_043403405.1">
    <property type="nucleotide sequence ID" value="NZ_JPMI01000222.1"/>
</dbReference>
<accession>A0A084SNU2</accession>
<evidence type="ECO:0000259" key="1">
    <source>
        <dbReference type="PROSITE" id="PS50995"/>
    </source>
</evidence>
<dbReference type="PROSITE" id="PS50995">
    <property type="entry name" value="HTH_MARR_2"/>
    <property type="match status" value="1"/>
</dbReference>
<reference evidence="2 3" key="1">
    <citation type="submission" date="2014-07" db="EMBL/GenBank/DDBJ databases">
        <title>Draft Genome Sequence of Gephyronic Acid Producer, Cystobacter violaceus Strain Cb vi76.</title>
        <authorList>
            <person name="Stevens D.C."/>
            <person name="Young J."/>
            <person name="Carmichael R."/>
            <person name="Tan J."/>
            <person name="Taylor R.E."/>
        </authorList>
    </citation>
    <scope>NUCLEOTIDE SEQUENCE [LARGE SCALE GENOMIC DNA]</scope>
    <source>
        <strain evidence="2 3">Cb vi76</strain>
    </source>
</reference>
<name>A0A084SNU2_9BACT</name>
<proteinExistence type="predicted"/>
<evidence type="ECO:0000313" key="2">
    <source>
        <dbReference type="EMBL" id="KFA90127.1"/>
    </source>
</evidence>
<gene>
    <name evidence="2" type="ORF">Q664_30590</name>
</gene>
<dbReference type="SUPFAM" id="SSF46785">
    <property type="entry name" value="Winged helix' DNA-binding domain"/>
    <property type="match status" value="1"/>
</dbReference>
<dbReference type="PANTHER" id="PTHR33164:SF101">
    <property type="entry name" value="TRANSCRIPTIONAL REPRESSOR MPRA"/>
    <property type="match status" value="1"/>
</dbReference>
<dbReference type="Pfam" id="PF01047">
    <property type="entry name" value="MarR"/>
    <property type="match status" value="1"/>
</dbReference>
<evidence type="ECO:0000313" key="3">
    <source>
        <dbReference type="Proteomes" id="UP000028547"/>
    </source>
</evidence>
<dbReference type="SMART" id="SM00347">
    <property type="entry name" value="HTH_MARR"/>
    <property type="match status" value="1"/>
</dbReference>
<protein>
    <submittedName>
        <fullName evidence="2">MarR family transcriptional regulator</fullName>
    </submittedName>
</protein>
<dbReference type="GO" id="GO:0003700">
    <property type="term" value="F:DNA-binding transcription factor activity"/>
    <property type="evidence" value="ECO:0007669"/>
    <property type="project" value="InterPro"/>
</dbReference>
<dbReference type="InterPro" id="IPR036388">
    <property type="entry name" value="WH-like_DNA-bd_sf"/>
</dbReference>